<dbReference type="OrthoDB" id="10265200at2759"/>
<dbReference type="GO" id="GO:0016020">
    <property type="term" value="C:membrane"/>
    <property type="evidence" value="ECO:0007669"/>
    <property type="project" value="GOC"/>
</dbReference>
<dbReference type="AlphaFoldDB" id="A0A3L6THE9"/>
<keyword evidence="2" id="KW-1185">Reference proteome</keyword>
<dbReference type="Proteomes" id="UP000275267">
    <property type="component" value="Unassembled WGS sequence"/>
</dbReference>
<dbReference type="InterPro" id="IPR015870">
    <property type="entry name" value="UDP-acyl_N-AcGlcN_deAcase_N"/>
</dbReference>
<organism evidence="1 2">
    <name type="scientific">Panicum miliaceum</name>
    <name type="common">Proso millet</name>
    <name type="synonym">Broomcorn millet</name>
    <dbReference type="NCBI Taxonomy" id="4540"/>
    <lineage>
        <taxon>Eukaryota</taxon>
        <taxon>Viridiplantae</taxon>
        <taxon>Streptophyta</taxon>
        <taxon>Embryophyta</taxon>
        <taxon>Tracheophyta</taxon>
        <taxon>Spermatophyta</taxon>
        <taxon>Magnoliopsida</taxon>
        <taxon>Liliopsida</taxon>
        <taxon>Poales</taxon>
        <taxon>Poaceae</taxon>
        <taxon>PACMAD clade</taxon>
        <taxon>Panicoideae</taxon>
        <taxon>Panicodae</taxon>
        <taxon>Paniceae</taxon>
        <taxon>Panicinae</taxon>
        <taxon>Panicum</taxon>
        <taxon>Panicum sect. Panicum</taxon>
    </lineage>
</organism>
<dbReference type="Gene3D" id="3.30.230.20">
    <property type="entry name" value="lpxc deacetylase, domain 1"/>
    <property type="match status" value="1"/>
</dbReference>
<evidence type="ECO:0000313" key="2">
    <source>
        <dbReference type="Proteomes" id="UP000275267"/>
    </source>
</evidence>
<proteinExistence type="predicted"/>
<evidence type="ECO:0000313" key="1">
    <source>
        <dbReference type="EMBL" id="RLN39757.1"/>
    </source>
</evidence>
<accession>A0A3L6THE9</accession>
<dbReference type="InterPro" id="IPR004463">
    <property type="entry name" value="UDP-acyl_GlcNac_deAcase"/>
</dbReference>
<dbReference type="GO" id="GO:0009245">
    <property type="term" value="P:lipid A biosynthetic process"/>
    <property type="evidence" value="ECO:0007669"/>
    <property type="project" value="InterPro"/>
</dbReference>
<gene>
    <name evidence="1" type="ORF">C2845_PM01G09190</name>
</gene>
<dbReference type="PANTHER" id="PTHR33694:SF1">
    <property type="entry name" value="UDP-3-O-ACYL-N-ACETYLGLUCOSAMINE DEACETYLASE 1, MITOCHONDRIAL-RELATED"/>
    <property type="match status" value="1"/>
</dbReference>
<dbReference type="GO" id="GO:0103117">
    <property type="term" value="F:UDP-3-O-acyl-N-acetylglucosamine deacetylase activity"/>
    <property type="evidence" value="ECO:0007669"/>
    <property type="project" value="InterPro"/>
</dbReference>
<sequence>MSSAAARALKSVSRAAFSWKPVSKVLEVLVFENLYLKPYRLTPFCQTGRPQQTVAVAMSRSGVGLHSGACVTATLIPTARIALHDASTGRRRGPRVRTVEHLLSAMEALGVDNCGVEVGGGGDETPLLDGSAQEWVVGNTKHRFVCSRGYQWANLEETGPPNL</sequence>
<dbReference type="InterPro" id="IPR020568">
    <property type="entry name" value="Ribosomal_Su5_D2-typ_SF"/>
</dbReference>
<reference evidence="2" key="1">
    <citation type="journal article" date="2019" name="Nat. Commun.">
        <title>The genome of broomcorn millet.</title>
        <authorList>
            <person name="Zou C."/>
            <person name="Miki D."/>
            <person name="Li D."/>
            <person name="Tang Q."/>
            <person name="Xiao L."/>
            <person name="Rajput S."/>
            <person name="Deng P."/>
            <person name="Jia W."/>
            <person name="Huang R."/>
            <person name="Zhang M."/>
            <person name="Sun Y."/>
            <person name="Hu J."/>
            <person name="Fu X."/>
            <person name="Schnable P.S."/>
            <person name="Li F."/>
            <person name="Zhang H."/>
            <person name="Feng B."/>
            <person name="Zhu X."/>
            <person name="Liu R."/>
            <person name="Schnable J.C."/>
            <person name="Zhu J.-K."/>
            <person name="Zhang H."/>
        </authorList>
    </citation>
    <scope>NUCLEOTIDE SEQUENCE [LARGE SCALE GENOMIC DNA]</scope>
</reference>
<dbReference type="Pfam" id="PF03331">
    <property type="entry name" value="LpxC"/>
    <property type="match status" value="1"/>
</dbReference>
<comment type="caution">
    <text evidence="1">The sequence shown here is derived from an EMBL/GenBank/DDBJ whole genome shotgun (WGS) entry which is preliminary data.</text>
</comment>
<dbReference type="EMBL" id="PQIB02000001">
    <property type="protein sequence ID" value="RLN39757.1"/>
    <property type="molecule type" value="Genomic_DNA"/>
</dbReference>
<dbReference type="PANTHER" id="PTHR33694">
    <property type="entry name" value="UDP-3-O-ACYL-N-ACETYLGLUCOSAMINE DEACETYLASE 1, MITOCHONDRIAL-RELATED"/>
    <property type="match status" value="1"/>
</dbReference>
<name>A0A3L6THE9_PANMI</name>
<protein>
    <submittedName>
        <fullName evidence="1">Uncharacterized protein</fullName>
    </submittedName>
</protein>
<dbReference type="STRING" id="4540.A0A3L6THE9"/>
<dbReference type="SUPFAM" id="SSF54211">
    <property type="entry name" value="Ribosomal protein S5 domain 2-like"/>
    <property type="match status" value="1"/>
</dbReference>